<dbReference type="Proteomes" id="UP000756710">
    <property type="component" value="Unassembled WGS sequence"/>
</dbReference>
<keyword evidence="4" id="KW-0378">Hydrolase</keyword>
<dbReference type="Pfam" id="PF01557">
    <property type="entry name" value="FAA_hydrolase"/>
    <property type="match status" value="1"/>
</dbReference>
<accession>A0A061A287</accession>
<sequence>MTRIVRFADESGTVRTGVADDAGGIRAFPGAPLIAELLRLPTVELRALVENTSSGPAAAHERDVLPLPPLDGLMELWAAGVTYERSREARVEESTEQSVYERIYDAERPELFFKSPPWRVVTDGEPIAVRDDSELNVPEPELALVLNRHGETVGYLVADDVSSRSIEGENPLYLPQAKIYAGSAAVSSAIVPAWEIDAPDALDITMAVWRDGEAAYRAATSTGAFHRTPQGLVDHLWRSQPFPDGAVLSTGTGIVPALDFTLRAGDVVEISIEGVGVLRNPVRAHQSELDWLVEAIAEPLTRRAHRVHCSAMTGR</sequence>
<dbReference type="GO" id="GO:0016829">
    <property type="term" value="F:lyase activity"/>
    <property type="evidence" value="ECO:0007669"/>
    <property type="project" value="UniProtKB-KW"/>
</dbReference>
<evidence type="ECO:0000259" key="3">
    <source>
        <dbReference type="Pfam" id="PF01557"/>
    </source>
</evidence>
<dbReference type="Gene3D" id="3.90.850.10">
    <property type="entry name" value="Fumarylacetoacetase-like, C-terminal domain"/>
    <property type="match status" value="1"/>
</dbReference>
<keyword evidence="5" id="KW-0456">Lyase</keyword>
<dbReference type="GO" id="GO:0044281">
    <property type="term" value="P:small molecule metabolic process"/>
    <property type="evidence" value="ECO:0007669"/>
    <property type="project" value="UniProtKB-ARBA"/>
</dbReference>
<dbReference type="InterPro" id="IPR011234">
    <property type="entry name" value="Fumarylacetoacetase-like_C"/>
</dbReference>
<keyword evidence="6" id="KW-1185">Reference proteome</keyword>
<comment type="similarity">
    <text evidence="1">Belongs to the FAH family.</text>
</comment>
<reference evidence="4" key="1">
    <citation type="submission" date="2014-05" db="EMBL/GenBank/DDBJ databases">
        <authorList>
            <person name="Horn Fabian"/>
        </authorList>
    </citation>
    <scope>NUCLEOTIDE SEQUENCE</scope>
</reference>
<evidence type="ECO:0000313" key="4">
    <source>
        <dbReference type="EMBL" id="CDR16452.1"/>
    </source>
</evidence>
<gene>
    <name evidence="5" type="ORF">J2Z30_001481</name>
    <name evidence="4" type="ORF">SIRAN9041</name>
</gene>
<protein>
    <submittedName>
        <fullName evidence="5">2-dehydro-3-deoxy-D-arabinonate dehydratase</fullName>
        <ecNumber evidence="5">4.2.1.141</ecNumber>
    </submittedName>
    <submittedName>
        <fullName evidence="4">Fumarylacetoacetate (FAA) hydrolase</fullName>
    </submittedName>
</protein>
<dbReference type="GO" id="GO:0016787">
    <property type="term" value="F:hydrolase activity"/>
    <property type="evidence" value="ECO:0007669"/>
    <property type="project" value="UniProtKB-KW"/>
</dbReference>
<dbReference type="PANTHER" id="PTHR42796">
    <property type="entry name" value="FUMARYLACETOACETATE HYDROLASE DOMAIN-CONTAINING PROTEIN 2A-RELATED"/>
    <property type="match status" value="1"/>
</dbReference>
<dbReference type="InterPro" id="IPR051121">
    <property type="entry name" value="FAH"/>
</dbReference>
<keyword evidence="2" id="KW-0479">Metal-binding</keyword>
<feature type="domain" description="Fumarylacetoacetase-like C-terminal" evidence="3">
    <location>
        <begin position="105"/>
        <end position="283"/>
    </location>
</feature>
<proteinExistence type="inferred from homology"/>
<dbReference type="RefSeq" id="WP_044579788.1">
    <property type="nucleotide sequence ID" value="NZ_BAABDR010000044.1"/>
</dbReference>
<name>A0A061A287_9ACTN</name>
<dbReference type="EC" id="4.2.1.141" evidence="5"/>
<evidence type="ECO:0000256" key="1">
    <source>
        <dbReference type="ARBA" id="ARBA00010211"/>
    </source>
</evidence>
<reference evidence="5 6" key="2">
    <citation type="submission" date="2021-03" db="EMBL/GenBank/DDBJ databases">
        <title>Genomic Encyclopedia of Type Strains, Phase IV (KMG-IV): sequencing the most valuable type-strain genomes for metagenomic binning, comparative biology and taxonomic classification.</title>
        <authorList>
            <person name="Goeker M."/>
        </authorList>
    </citation>
    <scope>NUCLEOTIDE SEQUENCE [LARGE SCALE GENOMIC DNA]</scope>
    <source>
        <strain evidence="5 6">DSM 41954</strain>
    </source>
</reference>
<dbReference type="SUPFAM" id="SSF56529">
    <property type="entry name" value="FAH"/>
    <property type="match status" value="1"/>
</dbReference>
<organism evidence="4">
    <name type="scientific">Streptomyces iranensis</name>
    <dbReference type="NCBI Taxonomy" id="576784"/>
    <lineage>
        <taxon>Bacteria</taxon>
        <taxon>Bacillati</taxon>
        <taxon>Actinomycetota</taxon>
        <taxon>Actinomycetes</taxon>
        <taxon>Kitasatosporales</taxon>
        <taxon>Streptomycetaceae</taxon>
        <taxon>Streptomyces</taxon>
        <taxon>Streptomyces violaceusniger group</taxon>
    </lineage>
</organism>
<evidence type="ECO:0000313" key="6">
    <source>
        <dbReference type="Proteomes" id="UP000756710"/>
    </source>
</evidence>
<evidence type="ECO:0000313" key="5">
    <source>
        <dbReference type="EMBL" id="MBP2060479.1"/>
    </source>
</evidence>
<dbReference type="HOGENOM" id="CLU_078481_0_0_11"/>
<dbReference type="PANTHER" id="PTHR42796:SF7">
    <property type="entry name" value="2-DEHYDRO-3-DEOXY-D-ARABINONATE DEHYDRATASE"/>
    <property type="match status" value="1"/>
</dbReference>
<dbReference type="AlphaFoldDB" id="A0A061A287"/>
<dbReference type="EMBL" id="JAGGLR010000003">
    <property type="protein sequence ID" value="MBP2060479.1"/>
    <property type="molecule type" value="Genomic_DNA"/>
</dbReference>
<dbReference type="GO" id="GO:0046872">
    <property type="term" value="F:metal ion binding"/>
    <property type="evidence" value="ECO:0007669"/>
    <property type="project" value="UniProtKB-KW"/>
</dbReference>
<dbReference type="InterPro" id="IPR036663">
    <property type="entry name" value="Fumarylacetoacetase_C_sf"/>
</dbReference>
<dbReference type="EMBL" id="LK022848">
    <property type="protein sequence ID" value="CDR16452.1"/>
    <property type="molecule type" value="Genomic_DNA"/>
</dbReference>
<evidence type="ECO:0000256" key="2">
    <source>
        <dbReference type="ARBA" id="ARBA00022723"/>
    </source>
</evidence>